<dbReference type="Pfam" id="PF00692">
    <property type="entry name" value="dUTPase"/>
    <property type="match status" value="1"/>
</dbReference>
<evidence type="ECO:0000259" key="6">
    <source>
        <dbReference type="Pfam" id="PF00692"/>
    </source>
</evidence>
<dbReference type="InterPro" id="IPR008181">
    <property type="entry name" value="dUTPase"/>
</dbReference>
<dbReference type="GO" id="GO:0000287">
    <property type="term" value="F:magnesium ion binding"/>
    <property type="evidence" value="ECO:0007669"/>
    <property type="project" value="InterPro"/>
</dbReference>
<dbReference type="OrthoDB" id="9809956at2"/>
<dbReference type="GO" id="GO:0046081">
    <property type="term" value="P:dUTP catabolic process"/>
    <property type="evidence" value="ECO:0007669"/>
    <property type="project" value="InterPro"/>
</dbReference>
<dbReference type="GO" id="GO:0004170">
    <property type="term" value="F:dUTP diphosphatase activity"/>
    <property type="evidence" value="ECO:0007669"/>
    <property type="project" value="UniProtKB-EC"/>
</dbReference>
<dbReference type="Gene3D" id="2.70.40.10">
    <property type="match status" value="1"/>
</dbReference>
<sequence>MLKINFAKVKPSAIIPSKRLEDGAFDVYACFEEDFITFEPHETKLVPTGLASAFSTDYVAILKERGSTGTKGIGQRCGVVDSGYRGEWFVPMTNHNNKRLVIAKESVAQNFEDCIVYPYEKAIAQCMMVEVPKMAIEEISYEDLLKIESERGTGALGSSGK</sequence>
<dbReference type="InterPro" id="IPR029054">
    <property type="entry name" value="dUTPase-like"/>
</dbReference>
<accession>A0A9X4XC40</accession>
<dbReference type="SUPFAM" id="SSF51283">
    <property type="entry name" value="dUTPase-like"/>
    <property type="match status" value="1"/>
</dbReference>
<reference evidence="7 8" key="1">
    <citation type="journal article" date="2019" name="Nat. Med.">
        <title>A library of human gut bacterial isolates paired with longitudinal multiomics data enables mechanistic microbiome research.</title>
        <authorList>
            <person name="Poyet M."/>
            <person name="Groussin M."/>
            <person name="Gibbons S.M."/>
            <person name="Avila-Pacheco J."/>
            <person name="Jiang X."/>
            <person name="Kearney S.M."/>
            <person name="Perrotta A.R."/>
            <person name="Berdy B."/>
            <person name="Zhao S."/>
            <person name="Lieberman T.D."/>
            <person name="Swanson P.K."/>
            <person name="Smith M."/>
            <person name="Roesemann S."/>
            <person name="Alexander J.E."/>
            <person name="Rich S.A."/>
            <person name="Livny J."/>
            <person name="Vlamakis H."/>
            <person name="Clish C."/>
            <person name="Bullock K."/>
            <person name="Deik A."/>
            <person name="Scott J."/>
            <person name="Pierce K.A."/>
            <person name="Xavier R.J."/>
            <person name="Alm E.J."/>
        </authorList>
    </citation>
    <scope>NUCLEOTIDE SEQUENCE [LARGE SCALE GENOMIC DNA]</scope>
    <source>
        <strain evidence="7 8">BIOML-A198</strain>
    </source>
</reference>
<feature type="domain" description="dUTPase-like" evidence="6">
    <location>
        <begin position="12"/>
        <end position="105"/>
    </location>
</feature>
<evidence type="ECO:0000313" key="7">
    <source>
        <dbReference type="EMBL" id="MTK20708.1"/>
    </source>
</evidence>
<dbReference type="EMBL" id="WMQE01000007">
    <property type="protein sequence ID" value="MTK20708.1"/>
    <property type="molecule type" value="Genomic_DNA"/>
</dbReference>
<dbReference type="GeneID" id="60057660"/>
<comment type="similarity">
    <text evidence="1">Belongs to the dUTPase family.</text>
</comment>
<dbReference type="Proteomes" id="UP000487649">
    <property type="component" value="Unassembled WGS sequence"/>
</dbReference>
<gene>
    <name evidence="7" type="ORF">GMA92_04550</name>
</gene>
<organism evidence="7 8">
    <name type="scientific">Turicibacter sanguinis</name>
    <dbReference type="NCBI Taxonomy" id="154288"/>
    <lineage>
        <taxon>Bacteria</taxon>
        <taxon>Bacillati</taxon>
        <taxon>Bacillota</taxon>
        <taxon>Erysipelotrichia</taxon>
        <taxon>Erysipelotrichales</taxon>
        <taxon>Turicibacteraceae</taxon>
        <taxon>Turicibacter</taxon>
    </lineage>
</organism>
<dbReference type="EC" id="3.6.1.23" evidence="2"/>
<evidence type="ECO:0000256" key="1">
    <source>
        <dbReference type="ARBA" id="ARBA00006581"/>
    </source>
</evidence>
<dbReference type="InterPro" id="IPR033704">
    <property type="entry name" value="dUTPase_trimeric"/>
</dbReference>
<evidence type="ECO:0000256" key="3">
    <source>
        <dbReference type="ARBA" id="ARBA00022801"/>
    </source>
</evidence>
<evidence type="ECO:0000256" key="2">
    <source>
        <dbReference type="ARBA" id="ARBA00012379"/>
    </source>
</evidence>
<comment type="catalytic activity">
    <reaction evidence="5">
        <text>dUTP + H2O = dUMP + diphosphate + H(+)</text>
        <dbReference type="Rhea" id="RHEA:10248"/>
        <dbReference type="ChEBI" id="CHEBI:15377"/>
        <dbReference type="ChEBI" id="CHEBI:15378"/>
        <dbReference type="ChEBI" id="CHEBI:33019"/>
        <dbReference type="ChEBI" id="CHEBI:61555"/>
        <dbReference type="ChEBI" id="CHEBI:246422"/>
        <dbReference type="EC" id="3.6.1.23"/>
    </reaction>
</comment>
<comment type="caution">
    <text evidence="7">The sequence shown here is derived from an EMBL/GenBank/DDBJ whole genome shotgun (WGS) entry which is preliminary data.</text>
</comment>
<dbReference type="GO" id="GO:0006226">
    <property type="term" value="P:dUMP biosynthetic process"/>
    <property type="evidence" value="ECO:0007669"/>
    <property type="project" value="InterPro"/>
</dbReference>
<dbReference type="RefSeq" id="WP_006785851.1">
    <property type="nucleotide sequence ID" value="NZ_CABJBH010000017.1"/>
</dbReference>
<dbReference type="AlphaFoldDB" id="A0A9X4XC40"/>
<evidence type="ECO:0000256" key="4">
    <source>
        <dbReference type="ARBA" id="ARBA00023080"/>
    </source>
</evidence>
<keyword evidence="4" id="KW-0546">Nucleotide metabolism</keyword>
<protein>
    <recommendedName>
        <fullName evidence="2">dUTP diphosphatase</fullName>
        <ecNumber evidence="2">3.6.1.23</ecNumber>
    </recommendedName>
</protein>
<keyword evidence="3" id="KW-0378">Hydrolase</keyword>
<evidence type="ECO:0000313" key="8">
    <source>
        <dbReference type="Proteomes" id="UP000487649"/>
    </source>
</evidence>
<evidence type="ECO:0000256" key="5">
    <source>
        <dbReference type="ARBA" id="ARBA00047686"/>
    </source>
</evidence>
<dbReference type="InterPro" id="IPR036157">
    <property type="entry name" value="dUTPase-like_sf"/>
</dbReference>
<name>A0A9X4XC40_9FIRM</name>
<dbReference type="PANTHER" id="PTHR11241:SF0">
    <property type="entry name" value="DEOXYURIDINE 5'-TRIPHOSPHATE NUCLEOTIDOHYDROLASE"/>
    <property type="match status" value="1"/>
</dbReference>
<dbReference type="PANTHER" id="PTHR11241">
    <property type="entry name" value="DEOXYURIDINE 5'-TRIPHOSPHATE NUCLEOTIDOHYDROLASE"/>
    <property type="match status" value="1"/>
</dbReference>
<proteinExistence type="inferred from homology"/>
<dbReference type="CDD" id="cd07557">
    <property type="entry name" value="trimeric_dUTPase"/>
    <property type="match status" value="1"/>
</dbReference>